<dbReference type="AlphaFoldDB" id="A0A0H5E2P9"/>
<evidence type="ECO:0000256" key="1">
    <source>
        <dbReference type="ARBA" id="ARBA00001974"/>
    </source>
</evidence>
<name>A0A0H5E2P9_9BACT</name>
<dbReference type="Gene3D" id="1.10.540.10">
    <property type="entry name" value="Acyl-CoA dehydrogenase/oxidase, N-terminal domain"/>
    <property type="match status" value="1"/>
</dbReference>
<evidence type="ECO:0000313" key="11">
    <source>
        <dbReference type="EMBL" id="CRX37475.1"/>
    </source>
</evidence>
<organism evidence="11 12">
    <name type="scientific">Estrella lausannensis</name>
    <dbReference type="NCBI Taxonomy" id="483423"/>
    <lineage>
        <taxon>Bacteria</taxon>
        <taxon>Pseudomonadati</taxon>
        <taxon>Chlamydiota</taxon>
        <taxon>Chlamydiia</taxon>
        <taxon>Parachlamydiales</taxon>
        <taxon>Candidatus Criblamydiaceae</taxon>
        <taxon>Estrella</taxon>
    </lineage>
</organism>
<dbReference type="Pfam" id="PF02770">
    <property type="entry name" value="Acyl-CoA_dh_M"/>
    <property type="match status" value="1"/>
</dbReference>
<keyword evidence="5 6" id="KW-0560">Oxidoreductase</keyword>
<dbReference type="InterPro" id="IPR006091">
    <property type="entry name" value="Acyl-CoA_Oxase/DH_mid-dom"/>
</dbReference>
<evidence type="ECO:0000256" key="4">
    <source>
        <dbReference type="ARBA" id="ARBA00022827"/>
    </source>
</evidence>
<dbReference type="Gene3D" id="2.40.110.10">
    <property type="entry name" value="Butyryl-CoA Dehydrogenase, subunit A, domain 2"/>
    <property type="match status" value="1"/>
</dbReference>
<gene>
    <name evidence="11" type="primary">fadE10</name>
    <name evidence="11" type="ORF">ELAC_0113</name>
</gene>
<dbReference type="InterPro" id="IPR036250">
    <property type="entry name" value="AcylCo_DH-like_C"/>
</dbReference>
<evidence type="ECO:0000256" key="3">
    <source>
        <dbReference type="ARBA" id="ARBA00022630"/>
    </source>
</evidence>
<dbReference type="EC" id="1.3.-.-" evidence="11"/>
<comment type="cofactor">
    <cofactor evidence="1 6">
        <name>FAD</name>
        <dbReference type="ChEBI" id="CHEBI:57692"/>
    </cofactor>
</comment>
<keyword evidence="12" id="KW-1185">Reference proteome</keyword>
<reference evidence="12" key="1">
    <citation type="submission" date="2015-06" db="EMBL/GenBank/DDBJ databases">
        <authorList>
            <person name="Bertelli C."/>
        </authorList>
    </citation>
    <scope>NUCLEOTIDE SEQUENCE [LARGE SCALE GENOMIC DNA]</scope>
    <source>
        <strain evidence="12">CRIB-30</strain>
    </source>
</reference>
<dbReference type="EMBL" id="CWGJ01000001">
    <property type="protein sequence ID" value="CRX37475.1"/>
    <property type="molecule type" value="Genomic_DNA"/>
</dbReference>
<dbReference type="OrthoDB" id="9802447at2"/>
<dbReference type="Gene3D" id="1.20.140.10">
    <property type="entry name" value="Butyryl-CoA Dehydrogenase, subunit A, domain 3"/>
    <property type="match status" value="2"/>
</dbReference>
<dbReference type="Pfam" id="PF02771">
    <property type="entry name" value="Acyl-CoA_dh_N"/>
    <property type="match status" value="1"/>
</dbReference>
<evidence type="ECO:0000259" key="10">
    <source>
        <dbReference type="Pfam" id="PF02771"/>
    </source>
</evidence>
<dbReference type="PANTHER" id="PTHR43884:SF9">
    <property type="entry name" value="COMPLEX I ASSEMBLY FACTOR ACAD9, MITOCHONDRIAL"/>
    <property type="match status" value="1"/>
</dbReference>
<evidence type="ECO:0000313" key="12">
    <source>
        <dbReference type="Proteomes" id="UP000220251"/>
    </source>
</evidence>
<feature type="compositionally biased region" description="Basic and acidic residues" evidence="7">
    <location>
        <begin position="27"/>
        <end position="43"/>
    </location>
</feature>
<dbReference type="InterPro" id="IPR013786">
    <property type="entry name" value="AcylCoA_DH/ox_N"/>
</dbReference>
<dbReference type="RefSeq" id="WP_098037328.1">
    <property type="nucleotide sequence ID" value="NZ_CWGJ01000001.1"/>
</dbReference>
<dbReference type="SUPFAM" id="SSF56645">
    <property type="entry name" value="Acyl-CoA dehydrogenase NM domain-like"/>
    <property type="match status" value="1"/>
</dbReference>
<proteinExistence type="inferred from homology"/>
<evidence type="ECO:0000259" key="8">
    <source>
        <dbReference type="Pfam" id="PF00441"/>
    </source>
</evidence>
<evidence type="ECO:0000256" key="7">
    <source>
        <dbReference type="SAM" id="MobiDB-lite"/>
    </source>
</evidence>
<dbReference type="GO" id="GO:0003995">
    <property type="term" value="F:acyl-CoA dehydrogenase activity"/>
    <property type="evidence" value="ECO:0007669"/>
    <property type="project" value="TreeGrafter"/>
</dbReference>
<evidence type="ECO:0000256" key="6">
    <source>
        <dbReference type="RuleBase" id="RU362125"/>
    </source>
</evidence>
<evidence type="ECO:0000256" key="2">
    <source>
        <dbReference type="ARBA" id="ARBA00009347"/>
    </source>
</evidence>
<sequence length="638" mass="71104">MSTDLQSSKKTDDENPLIAAAQGMSEGKQEAMRVTEDAREKVGREKSIGGKLFIGEFDKSKVMPFPMQSAEDKKIGDEFIAKLEAFLVKNLDPEEVDRTKEIPEIVLQGLGEMGIFAMKIPKEYGGLGLSQTNYNRVVMKVSSYCGATAGFFSAHQSIGVPQPLLMYGTEEQKKKYFPRFRKGEISAFALTEVDVGSDPARMEATCDLSSDGSHYILNGTKLWCTNGTIADVIVVMAKTKPKVIKGKERTQISAFILEMDSPGVEVTHRCEFMGLGGIYNGMIRFTNVKIPKENLIWEEGRGLAMALGTINVGRLTLPAACTGGAKQCLSIARRFGKSRHQWGQPIGQHEPGREKIAYIAATTFAMEALTYLTSAYADEHKMDIRIEAAMAKLFCTESLWKITDMTLQLRGGRGFETARSLRARGEEPFPVERAMRDCRINTILEGSSEIMKLFLAREAMDPHFVRLGALMSPKSSIGDKVTTAFKALLHYAVWLPKNMLFASSTDFEEAKELKPHFQFIEKASKKLAHSLFTSMMKYQAGLEKRQLILGRMMEIGTELFAIAAACSFALAKSKELNGDKTPIALANYFATISERRIQERFQLLKDNDDKETNALAKKVLADEMRWLEEGIIWIGKKE</sequence>
<dbReference type="FunFam" id="1.10.540.10:FF:000001">
    <property type="entry name" value="Very long-chain-specific acyl-CoA dehydrogenase, mitochondrial"/>
    <property type="match status" value="1"/>
</dbReference>
<feature type="domain" description="Acyl-CoA oxidase/dehydrogenase middle" evidence="9">
    <location>
        <begin position="187"/>
        <end position="288"/>
    </location>
</feature>
<dbReference type="InterPro" id="IPR046373">
    <property type="entry name" value="Acyl-CoA_Oxase/DH_mid-dom_sf"/>
</dbReference>
<keyword evidence="4 6" id="KW-0274">FAD</keyword>
<keyword evidence="3 6" id="KW-0285">Flavoprotein</keyword>
<feature type="region of interest" description="Disordered" evidence="7">
    <location>
        <begin position="1"/>
        <end position="43"/>
    </location>
</feature>
<dbReference type="InterPro" id="IPR009100">
    <property type="entry name" value="AcylCoA_DH/oxidase_NM_dom_sf"/>
</dbReference>
<dbReference type="Proteomes" id="UP000220251">
    <property type="component" value="Unassembled WGS sequence"/>
</dbReference>
<evidence type="ECO:0000259" key="9">
    <source>
        <dbReference type="Pfam" id="PF02770"/>
    </source>
</evidence>
<dbReference type="GO" id="GO:0050660">
    <property type="term" value="F:flavin adenine dinucleotide binding"/>
    <property type="evidence" value="ECO:0007669"/>
    <property type="project" value="InterPro"/>
</dbReference>
<dbReference type="PANTHER" id="PTHR43884">
    <property type="entry name" value="ACYL-COA DEHYDROGENASE"/>
    <property type="match status" value="1"/>
</dbReference>
<protein>
    <submittedName>
        <fullName evidence="11">Putative acyl-CoA dehydrogenase FadE10</fullName>
        <ecNumber evidence="11">1.3.-.-</ecNumber>
    </submittedName>
</protein>
<dbReference type="InterPro" id="IPR009075">
    <property type="entry name" value="AcylCo_DH/oxidase_C"/>
</dbReference>
<feature type="domain" description="Acyl-CoA dehydrogenase/oxidase C-terminal" evidence="8">
    <location>
        <begin position="300"/>
        <end position="459"/>
    </location>
</feature>
<accession>A0A0H5E2P9</accession>
<dbReference type="InterPro" id="IPR037069">
    <property type="entry name" value="AcylCoA_DH/ox_N_sf"/>
</dbReference>
<dbReference type="Pfam" id="PF00441">
    <property type="entry name" value="Acyl-CoA_dh_1"/>
    <property type="match status" value="1"/>
</dbReference>
<evidence type="ECO:0000256" key="5">
    <source>
        <dbReference type="ARBA" id="ARBA00023002"/>
    </source>
</evidence>
<dbReference type="SUPFAM" id="SSF47203">
    <property type="entry name" value="Acyl-CoA dehydrogenase C-terminal domain-like"/>
    <property type="match status" value="1"/>
</dbReference>
<comment type="similarity">
    <text evidence="2 6">Belongs to the acyl-CoA dehydrogenase family.</text>
</comment>
<feature type="domain" description="Acyl-CoA dehydrogenase/oxidase N-terminal" evidence="10">
    <location>
        <begin position="79"/>
        <end position="184"/>
    </location>
</feature>